<accession>A0AAE3XE30</accession>
<evidence type="ECO:0000256" key="1">
    <source>
        <dbReference type="ARBA" id="ARBA00005915"/>
    </source>
</evidence>
<dbReference type="Proteomes" id="UP001185331">
    <property type="component" value="Unassembled WGS sequence"/>
</dbReference>
<evidence type="ECO:0000259" key="8">
    <source>
        <dbReference type="Pfam" id="PF02272"/>
    </source>
</evidence>
<evidence type="ECO:0000259" key="7">
    <source>
        <dbReference type="Pfam" id="PF01368"/>
    </source>
</evidence>
<feature type="domain" description="DHHA1" evidence="8">
    <location>
        <begin position="362"/>
        <end position="445"/>
    </location>
</feature>
<dbReference type="Gene3D" id="3.90.1640.30">
    <property type="match status" value="1"/>
</dbReference>
<dbReference type="Pfam" id="PF02272">
    <property type="entry name" value="DHHA1"/>
    <property type="match status" value="1"/>
</dbReference>
<dbReference type="AlphaFoldDB" id="A0AAE3XE30"/>
<keyword evidence="6" id="KW-0175">Coiled coil</keyword>
<dbReference type="PANTHER" id="PTHR30255:SF2">
    <property type="entry name" value="SINGLE-STRANDED-DNA-SPECIFIC EXONUCLEASE RECJ"/>
    <property type="match status" value="1"/>
</dbReference>
<dbReference type="InterPro" id="IPR038763">
    <property type="entry name" value="DHH_sf"/>
</dbReference>
<feature type="domain" description="RecJ OB" evidence="9">
    <location>
        <begin position="470"/>
        <end position="552"/>
    </location>
</feature>
<protein>
    <recommendedName>
        <fullName evidence="2">Single-stranded-DNA-specific exonuclease RecJ</fullName>
    </recommendedName>
</protein>
<dbReference type="InterPro" id="IPR004610">
    <property type="entry name" value="RecJ"/>
</dbReference>
<evidence type="ECO:0000256" key="5">
    <source>
        <dbReference type="ARBA" id="ARBA00022839"/>
    </source>
</evidence>
<feature type="domain" description="Single-stranded-DNA-specific exonuclease RecJ C-terminal" evidence="10">
    <location>
        <begin position="570"/>
        <end position="705"/>
    </location>
</feature>
<evidence type="ECO:0000313" key="12">
    <source>
        <dbReference type="Proteomes" id="UP001185331"/>
    </source>
</evidence>
<feature type="domain" description="DDH" evidence="7">
    <location>
        <begin position="90"/>
        <end position="221"/>
    </location>
</feature>
<dbReference type="RefSeq" id="WP_309854873.1">
    <property type="nucleotide sequence ID" value="NZ_JAVDQJ010000005.1"/>
</dbReference>
<name>A0AAE3XE30_9DEIO</name>
<dbReference type="GO" id="GO:0003676">
    <property type="term" value="F:nucleic acid binding"/>
    <property type="evidence" value="ECO:0007669"/>
    <property type="project" value="InterPro"/>
</dbReference>
<keyword evidence="4 11" id="KW-0378">Hydrolase</keyword>
<dbReference type="Pfam" id="PF17768">
    <property type="entry name" value="RecJ_OB"/>
    <property type="match status" value="1"/>
</dbReference>
<keyword evidence="3" id="KW-0540">Nuclease</keyword>
<sequence length="714" mass="76815">MNPPLLDTRPDVTTDAAQVPAARWSITRGAPLDALERTMHAFRVSAPVAQVLWGRGLTPDMLRSVNSLTPNTGLREAAKRIVKAIKAKKRIRVHGDYDADGVTATATLLRGLRELGADVHGFIPHRTKDGYGLNIERVPDHAAACDLLLTVDCGVTGVKEVAALRALGVDVIITDHHAPGEGFPDALVVHPQLTEGYDPLQHNLTGAGVAYHLLWAVRAVMKVGGASLKSPEAAEPLDLAPIAAIGTIADVAPLLGENRALVVQGLRGFVTTQMPGLLALLGDKAGEKPTGRDVAFMLAPRINAAGRLGEADRALELLITEERDEAQALAAELEGYNTERKAVQERMFQQALQVADPSEDIMVVTHPDWHPGVMGIVAAKLVETFHKPCYIIAAGKGSVRSTPGISAVEGLKFCDDLLVKWGGHPGAAGFTIDPAQIDAFRTRLQTYGQQFPRPVPTVSVEAHLPEGDYLDVLQELDLLEPFGHGHPAPAWHVRGDVEDARIVGKNANTLQMQLGRMKVVKFRHTAVPHGTVDVSAELTRNEWQRRVSAQWMAAQVREAGRLTLAGVTLDAAQAELAALIGRADHLDALARLDGGAQWAAQGEALVSFLTRKGYAPAGAGAAEIIAFDVPRAETLRDWLTAGRRVTFSFGPRVLETLRASRTERYDEARAARLARAYHDQHWAHAYAALDNQGFAADVLSLAGLLPDPEAHSDH</sequence>
<dbReference type="GO" id="GO:0006310">
    <property type="term" value="P:DNA recombination"/>
    <property type="evidence" value="ECO:0007669"/>
    <property type="project" value="InterPro"/>
</dbReference>
<dbReference type="InterPro" id="IPR003156">
    <property type="entry name" value="DHHA1_dom"/>
</dbReference>
<dbReference type="NCBIfam" id="TIGR00644">
    <property type="entry name" value="recJ"/>
    <property type="match status" value="1"/>
</dbReference>
<proteinExistence type="inferred from homology"/>
<gene>
    <name evidence="11" type="ORF">J2Y00_001973</name>
</gene>
<dbReference type="EMBL" id="JAVDQK010000004">
    <property type="protein sequence ID" value="MDR6218410.1"/>
    <property type="molecule type" value="Genomic_DNA"/>
</dbReference>
<dbReference type="SUPFAM" id="SSF64182">
    <property type="entry name" value="DHH phosphoesterases"/>
    <property type="match status" value="1"/>
</dbReference>
<evidence type="ECO:0000256" key="4">
    <source>
        <dbReference type="ARBA" id="ARBA00022801"/>
    </source>
</evidence>
<dbReference type="GO" id="GO:0008409">
    <property type="term" value="F:5'-3' exonuclease activity"/>
    <property type="evidence" value="ECO:0007669"/>
    <property type="project" value="InterPro"/>
</dbReference>
<dbReference type="Gene3D" id="3.10.310.30">
    <property type="match status" value="1"/>
</dbReference>
<dbReference type="InterPro" id="IPR041122">
    <property type="entry name" value="RecJ_OB"/>
</dbReference>
<evidence type="ECO:0000256" key="6">
    <source>
        <dbReference type="SAM" id="Coils"/>
    </source>
</evidence>
<evidence type="ECO:0000313" key="11">
    <source>
        <dbReference type="EMBL" id="MDR6218410.1"/>
    </source>
</evidence>
<dbReference type="PANTHER" id="PTHR30255">
    <property type="entry name" value="SINGLE-STRANDED-DNA-SPECIFIC EXONUCLEASE RECJ"/>
    <property type="match status" value="1"/>
</dbReference>
<dbReference type="InterPro" id="IPR051673">
    <property type="entry name" value="SSDNA_exonuclease_RecJ"/>
</dbReference>
<keyword evidence="5 11" id="KW-0269">Exonuclease</keyword>
<dbReference type="InterPro" id="IPR048918">
    <property type="entry name" value="RecJ_C_deino"/>
</dbReference>
<feature type="coiled-coil region" evidence="6">
    <location>
        <begin position="319"/>
        <end position="346"/>
    </location>
</feature>
<dbReference type="InterPro" id="IPR001667">
    <property type="entry name" value="DDH_dom"/>
</dbReference>
<evidence type="ECO:0000256" key="3">
    <source>
        <dbReference type="ARBA" id="ARBA00022722"/>
    </source>
</evidence>
<comment type="caution">
    <text evidence="11">The sequence shown here is derived from an EMBL/GenBank/DDBJ whole genome shotgun (WGS) entry which is preliminary data.</text>
</comment>
<reference evidence="11" key="1">
    <citation type="submission" date="2023-07" db="EMBL/GenBank/DDBJ databases">
        <title>Sorghum-associated microbial communities from plants grown in Nebraska, USA.</title>
        <authorList>
            <person name="Schachtman D."/>
        </authorList>
    </citation>
    <scope>NUCLEOTIDE SEQUENCE</scope>
    <source>
        <strain evidence="11">BE330</strain>
    </source>
</reference>
<comment type="similarity">
    <text evidence="1">Belongs to the RecJ family.</text>
</comment>
<evidence type="ECO:0000259" key="9">
    <source>
        <dbReference type="Pfam" id="PF17768"/>
    </source>
</evidence>
<dbReference type="Pfam" id="PF20748">
    <property type="entry name" value="RecJ_C_Deinoc"/>
    <property type="match status" value="1"/>
</dbReference>
<dbReference type="GO" id="GO:0006281">
    <property type="term" value="P:DNA repair"/>
    <property type="evidence" value="ECO:0007669"/>
    <property type="project" value="InterPro"/>
</dbReference>
<dbReference type="Pfam" id="PF01368">
    <property type="entry name" value="DHH"/>
    <property type="match status" value="1"/>
</dbReference>
<evidence type="ECO:0000259" key="10">
    <source>
        <dbReference type="Pfam" id="PF20748"/>
    </source>
</evidence>
<evidence type="ECO:0000256" key="2">
    <source>
        <dbReference type="ARBA" id="ARBA00019841"/>
    </source>
</evidence>
<organism evidence="11 12">
    <name type="scientific">Deinococcus soli</name>
    <name type="common">ex Cha et al. 2016</name>
    <dbReference type="NCBI Taxonomy" id="1309411"/>
    <lineage>
        <taxon>Bacteria</taxon>
        <taxon>Thermotogati</taxon>
        <taxon>Deinococcota</taxon>
        <taxon>Deinococci</taxon>
        <taxon>Deinococcales</taxon>
        <taxon>Deinococcaceae</taxon>
        <taxon>Deinococcus</taxon>
    </lineage>
</organism>